<feature type="compositionally biased region" description="Low complexity" evidence="7">
    <location>
        <begin position="175"/>
        <end position="193"/>
    </location>
</feature>
<dbReference type="Pfam" id="PF26575">
    <property type="entry name" value="HHO5_N"/>
    <property type="match status" value="1"/>
</dbReference>
<keyword evidence="4" id="KW-0804">Transcription</keyword>
<proteinExistence type="predicted"/>
<evidence type="ECO:0000256" key="1">
    <source>
        <dbReference type="ARBA" id="ARBA00004123"/>
    </source>
</evidence>
<evidence type="ECO:0000256" key="2">
    <source>
        <dbReference type="ARBA" id="ARBA00023015"/>
    </source>
</evidence>
<dbReference type="FunFam" id="1.10.10.60:FF:000002">
    <property type="entry name" value="Myb family transcription factor"/>
    <property type="match status" value="1"/>
</dbReference>
<feature type="domain" description="HTH myb-type" evidence="8">
    <location>
        <begin position="207"/>
        <end position="267"/>
    </location>
</feature>
<evidence type="ECO:0000259" key="8">
    <source>
        <dbReference type="PROSITE" id="PS51294"/>
    </source>
</evidence>
<feature type="compositionally biased region" description="Acidic residues" evidence="7">
    <location>
        <begin position="89"/>
        <end position="98"/>
    </location>
</feature>
<feature type="compositionally biased region" description="Basic and acidic residues" evidence="7">
    <location>
        <begin position="106"/>
        <end position="121"/>
    </location>
</feature>
<sequence length="381" mass="41883">MDNYAEKMQRCNEYMEALEEERRKIQVFQRELPLCLELVTQAIDACRQQLPGTTDYFHGQSESSEQTSSDGPVLEEFIPIKRTSSDDAVANEDDDDDIQQSNKTKNTKDKNIDKSGKKSDWLRSVQLWNQTPDPPLKEDPPKKAPAMEVKKNSGAFKPFNREKGVKTSPTSMDKSPSTVPTAAASSSAETVTEGSGGSKREEVEGQSRRKQRRCWSPELHRRFLNALQQLGGTHVATPKQIRELMKVDGLTNDEVKSHLQKYRLHTRRPSPTIHNNGNPQAPQFVVVGGIWVQPPEYAAMAAKTASGEATGAAGANGIYAPVAAPPPSFPQASTSVTQRQQQKQSKQTHSEQRGSHSEGGVRSSSPATSSSTHTTTASPVF</sequence>
<feature type="region of interest" description="Disordered" evidence="7">
    <location>
        <begin position="322"/>
        <end position="381"/>
    </location>
</feature>
<organism evidence="9 10">
    <name type="scientific">Liquidambar formosana</name>
    <name type="common">Formosan gum</name>
    <dbReference type="NCBI Taxonomy" id="63359"/>
    <lineage>
        <taxon>Eukaryota</taxon>
        <taxon>Viridiplantae</taxon>
        <taxon>Streptophyta</taxon>
        <taxon>Embryophyta</taxon>
        <taxon>Tracheophyta</taxon>
        <taxon>Spermatophyta</taxon>
        <taxon>Magnoliopsida</taxon>
        <taxon>eudicotyledons</taxon>
        <taxon>Gunneridae</taxon>
        <taxon>Pentapetalae</taxon>
        <taxon>Saxifragales</taxon>
        <taxon>Altingiaceae</taxon>
        <taxon>Liquidambar</taxon>
    </lineage>
</organism>
<accession>A0AAP0WUZ4</accession>
<keyword evidence="3" id="KW-0238">DNA-binding</keyword>
<evidence type="ECO:0000313" key="10">
    <source>
        <dbReference type="Proteomes" id="UP001415857"/>
    </source>
</evidence>
<comment type="caution">
    <text evidence="9">The sequence shown here is derived from an EMBL/GenBank/DDBJ whole genome shotgun (WGS) entry which is preliminary data.</text>
</comment>
<evidence type="ECO:0000256" key="4">
    <source>
        <dbReference type="ARBA" id="ARBA00023163"/>
    </source>
</evidence>
<dbReference type="InterPro" id="IPR006447">
    <property type="entry name" value="Myb_dom_plants"/>
</dbReference>
<name>A0AAP0WUZ4_LIQFO</name>
<dbReference type="AlphaFoldDB" id="A0AAP0WUZ4"/>
<dbReference type="InterPro" id="IPR058673">
    <property type="entry name" value="HHO5-like_N"/>
</dbReference>
<dbReference type="Proteomes" id="UP001415857">
    <property type="component" value="Unassembled WGS sequence"/>
</dbReference>
<dbReference type="SUPFAM" id="SSF46689">
    <property type="entry name" value="Homeodomain-like"/>
    <property type="match status" value="1"/>
</dbReference>
<feature type="compositionally biased region" description="Low complexity" evidence="7">
    <location>
        <begin position="333"/>
        <end position="347"/>
    </location>
</feature>
<dbReference type="InterPro" id="IPR009057">
    <property type="entry name" value="Homeodomain-like_sf"/>
</dbReference>
<keyword evidence="2" id="KW-0805">Transcription regulation</keyword>
<evidence type="ECO:0000256" key="6">
    <source>
        <dbReference type="SAM" id="Coils"/>
    </source>
</evidence>
<dbReference type="InterPro" id="IPR017930">
    <property type="entry name" value="Myb_dom"/>
</dbReference>
<gene>
    <name evidence="9" type="ORF">L1049_007069</name>
</gene>
<dbReference type="Pfam" id="PF00249">
    <property type="entry name" value="Myb_DNA-binding"/>
    <property type="match status" value="1"/>
</dbReference>
<evidence type="ECO:0000256" key="3">
    <source>
        <dbReference type="ARBA" id="ARBA00023125"/>
    </source>
</evidence>
<dbReference type="Gene3D" id="1.10.10.60">
    <property type="entry name" value="Homeodomain-like"/>
    <property type="match status" value="1"/>
</dbReference>
<feature type="compositionally biased region" description="Low complexity" evidence="7">
    <location>
        <begin position="363"/>
        <end position="381"/>
    </location>
</feature>
<feature type="coiled-coil region" evidence="6">
    <location>
        <begin position="1"/>
        <end position="31"/>
    </location>
</feature>
<dbReference type="PROSITE" id="PS51294">
    <property type="entry name" value="HTH_MYB"/>
    <property type="match status" value="1"/>
</dbReference>
<dbReference type="NCBIfam" id="TIGR01557">
    <property type="entry name" value="myb_SHAQKYF"/>
    <property type="match status" value="1"/>
</dbReference>
<dbReference type="GO" id="GO:0003677">
    <property type="term" value="F:DNA binding"/>
    <property type="evidence" value="ECO:0007669"/>
    <property type="project" value="UniProtKB-KW"/>
</dbReference>
<keyword evidence="6" id="KW-0175">Coiled coil</keyword>
<dbReference type="InterPro" id="IPR044787">
    <property type="entry name" value="HHO5-like"/>
</dbReference>
<keyword evidence="5" id="KW-0539">Nucleus</keyword>
<evidence type="ECO:0000256" key="7">
    <source>
        <dbReference type="SAM" id="MobiDB-lite"/>
    </source>
</evidence>
<feature type="compositionally biased region" description="Basic and acidic residues" evidence="7">
    <location>
        <begin position="198"/>
        <end position="207"/>
    </location>
</feature>
<dbReference type="GO" id="GO:0003700">
    <property type="term" value="F:DNA-binding transcription factor activity"/>
    <property type="evidence" value="ECO:0007669"/>
    <property type="project" value="InterPro"/>
</dbReference>
<dbReference type="GO" id="GO:0005634">
    <property type="term" value="C:nucleus"/>
    <property type="evidence" value="ECO:0007669"/>
    <property type="project" value="UniProtKB-SubCell"/>
</dbReference>
<reference evidence="9 10" key="1">
    <citation type="journal article" date="2024" name="Plant J.">
        <title>Genome sequences and population genomics reveal climatic adaptation and genomic divergence between two closely related sweetgum species.</title>
        <authorList>
            <person name="Xu W.Q."/>
            <person name="Ren C.Q."/>
            <person name="Zhang X.Y."/>
            <person name="Comes H.P."/>
            <person name="Liu X.H."/>
            <person name="Li Y.G."/>
            <person name="Kettle C.J."/>
            <person name="Jalonen R."/>
            <person name="Gaisberger H."/>
            <person name="Ma Y.Z."/>
            <person name="Qiu Y.X."/>
        </authorList>
    </citation>
    <scope>NUCLEOTIDE SEQUENCE [LARGE SCALE GENOMIC DNA]</scope>
    <source>
        <strain evidence="9">Hangzhou</strain>
    </source>
</reference>
<dbReference type="PANTHER" id="PTHR31003:SF16">
    <property type="entry name" value="TRANSCRIPTION FACTOR HHO2"/>
    <property type="match status" value="1"/>
</dbReference>
<keyword evidence="10" id="KW-1185">Reference proteome</keyword>
<dbReference type="EMBL" id="JBBPBK010000010">
    <property type="protein sequence ID" value="KAK9277525.1"/>
    <property type="molecule type" value="Genomic_DNA"/>
</dbReference>
<protein>
    <recommendedName>
        <fullName evidence="8">HTH myb-type domain-containing protein</fullName>
    </recommendedName>
</protein>
<feature type="region of interest" description="Disordered" evidence="7">
    <location>
        <begin position="56"/>
        <end position="213"/>
    </location>
</feature>
<evidence type="ECO:0000256" key="5">
    <source>
        <dbReference type="ARBA" id="ARBA00023242"/>
    </source>
</evidence>
<dbReference type="PANTHER" id="PTHR31003">
    <property type="entry name" value="MYB FAMILY TRANSCRIPTION FACTOR"/>
    <property type="match status" value="1"/>
</dbReference>
<evidence type="ECO:0000313" key="9">
    <source>
        <dbReference type="EMBL" id="KAK9277525.1"/>
    </source>
</evidence>
<comment type="subcellular location">
    <subcellularLocation>
        <location evidence="1">Nucleus</location>
    </subcellularLocation>
</comment>
<feature type="compositionally biased region" description="Polar residues" evidence="7">
    <location>
        <begin position="60"/>
        <end position="70"/>
    </location>
</feature>
<dbReference type="InterPro" id="IPR001005">
    <property type="entry name" value="SANT/Myb"/>
</dbReference>